<gene>
    <name evidence="7" type="ORF">OKJ48_21330</name>
</gene>
<evidence type="ECO:0000256" key="4">
    <source>
        <dbReference type="PROSITE-ProRule" id="PRU00335"/>
    </source>
</evidence>
<keyword evidence="2 4" id="KW-0238">DNA-binding</keyword>
<dbReference type="InterPro" id="IPR009057">
    <property type="entry name" value="Homeodomain-like_sf"/>
</dbReference>
<reference evidence="7 8" key="1">
    <citation type="submission" date="2022-10" db="EMBL/GenBank/DDBJ databases">
        <authorList>
            <person name="Xie J."/>
            <person name="Shen N."/>
        </authorList>
    </citation>
    <scope>NUCLEOTIDE SEQUENCE [LARGE SCALE GENOMIC DNA]</scope>
    <source>
        <strain evidence="7 8">DSM 41681</strain>
    </source>
</reference>
<dbReference type="PANTHER" id="PTHR30055:SF148">
    <property type="entry name" value="TETR-FAMILY TRANSCRIPTIONAL REGULATOR"/>
    <property type="match status" value="1"/>
</dbReference>
<dbReference type="InterPro" id="IPR036271">
    <property type="entry name" value="Tet_transcr_reg_TetR-rel_C_sf"/>
</dbReference>
<keyword evidence="3" id="KW-0804">Transcription</keyword>
<evidence type="ECO:0000256" key="1">
    <source>
        <dbReference type="ARBA" id="ARBA00023015"/>
    </source>
</evidence>
<evidence type="ECO:0000256" key="2">
    <source>
        <dbReference type="ARBA" id="ARBA00023125"/>
    </source>
</evidence>
<dbReference type="PANTHER" id="PTHR30055">
    <property type="entry name" value="HTH-TYPE TRANSCRIPTIONAL REGULATOR RUTR"/>
    <property type="match status" value="1"/>
</dbReference>
<evidence type="ECO:0000256" key="3">
    <source>
        <dbReference type="ARBA" id="ARBA00023163"/>
    </source>
</evidence>
<dbReference type="InterPro" id="IPR001647">
    <property type="entry name" value="HTH_TetR"/>
</dbReference>
<keyword evidence="8" id="KW-1185">Reference proteome</keyword>
<dbReference type="EMBL" id="JAOZYB010000178">
    <property type="protein sequence ID" value="MEB3962771.1"/>
    <property type="molecule type" value="Genomic_DNA"/>
</dbReference>
<dbReference type="Gene3D" id="1.10.10.60">
    <property type="entry name" value="Homeodomain-like"/>
    <property type="match status" value="1"/>
</dbReference>
<dbReference type="PROSITE" id="PS50977">
    <property type="entry name" value="HTH_TETR_2"/>
    <property type="match status" value="1"/>
</dbReference>
<proteinExistence type="predicted"/>
<dbReference type="SUPFAM" id="SSF46689">
    <property type="entry name" value="Homeodomain-like"/>
    <property type="match status" value="1"/>
</dbReference>
<dbReference type="InterPro" id="IPR011075">
    <property type="entry name" value="TetR_C"/>
</dbReference>
<evidence type="ECO:0000259" key="6">
    <source>
        <dbReference type="PROSITE" id="PS50977"/>
    </source>
</evidence>
<sequence length="217" mass="23100">MTRSTRPAGRQRPSGAFGPVRDETRNTRIIEAVLDLIAESGHAGLTMDAVAARAGVAKATVYRRWASREDLVADALESLMLSAAIPAEATAATTLREDLITTLTHRSVCMQPQARHFSAVLAAATASHPQIADTLRERAIAGQREDIAACLHRAQQRGEITAERVELLLTPGRMEIAAAIGVTVQQEDLLGTVLDTEGVARLVDQVLLPLIGATPTG</sequence>
<name>A0ABU6CDH8_9ACTN</name>
<protein>
    <submittedName>
        <fullName evidence="7">TetR/AcrR family transcriptional regulator</fullName>
    </submittedName>
</protein>
<dbReference type="PRINTS" id="PR00455">
    <property type="entry name" value="HTHTETR"/>
</dbReference>
<dbReference type="RefSeq" id="WP_324770370.1">
    <property type="nucleotide sequence ID" value="NZ_BAAATS010000085.1"/>
</dbReference>
<feature type="domain" description="HTH tetR-type" evidence="6">
    <location>
        <begin position="23"/>
        <end position="83"/>
    </location>
</feature>
<keyword evidence="1" id="KW-0805">Transcription regulation</keyword>
<organism evidence="7 8">
    <name type="scientific">Streptomyces kunmingensis</name>
    <dbReference type="NCBI Taxonomy" id="68225"/>
    <lineage>
        <taxon>Bacteria</taxon>
        <taxon>Bacillati</taxon>
        <taxon>Actinomycetota</taxon>
        <taxon>Actinomycetes</taxon>
        <taxon>Kitasatosporales</taxon>
        <taxon>Streptomycetaceae</taxon>
        <taxon>Streptomyces</taxon>
    </lineage>
</organism>
<evidence type="ECO:0000256" key="5">
    <source>
        <dbReference type="SAM" id="MobiDB-lite"/>
    </source>
</evidence>
<evidence type="ECO:0000313" key="8">
    <source>
        <dbReference type="Proteomes" id="UP001352223"/>
    </source>
</evidence>
<dbReference type="Proteomes" id="UP001352223">
    <property type="component" value="Unassembled WGS sequence"/>
</dbReference>
<accession>A0ABU6CDH8</accession>
<feature type="region of interest" description="Disordered" evidence="5">
    <location>
        <begin position="1"/>
        <end position="22"/>
    </location>
</feature>
<dbReference type="Pfam" id="PF00440">
    <property type="entry name" value="TetR_N"/>
    <property type="match status" value="1"/>
</dbReference>
<dbReference type="Pfam" id="PF16859">
    <property type="entry name" value="TetR_C_11"/>
    <property type="match status" value="1"/>
</dbReference>
<comment type="caution">
    <text evidence="7">The sequence shown here is derived from an EMBL/GenBank/DDBJ whole genome shotgun (WGS) entry which is preliminary data.</text>
</comment>
<dbReference type="Gene3D" id="1.10.357.10">
    <property type="entry name" value="Tetracycline Repressor, domain 2"/>
    <property type="match status" value="1"/>
</dbReference>
<evidence type="ECO:0000313" key="7">
    <source>
        <dbReference type="EMBL" id="MEB3962771.1"/>
    </source>
</evidence>
<feature type="DNA-binding region" description="H-T-H motif" evidence="4">
    <location>
        <begin position="46"/>
        <end position="65"/>
    </location>
</feature>
<dbReference type="SUPFAM" id="SSF48498">
    <property type="entry name" value="Tetracyclin repressor-like, C-terminal domain"/>
    <property type="match status" value="1"/>
</dbReference>
<dbReference type="InterPro" id="IPR050109">
    <property type="entry name" value="HTH-type_TetR-like_transc_reg"/>
</dbReference>